<dbReference type="OrthoDB" id="8062037at2759"/>
<dbReference type="EMBL" id="ML978068">
    <property type="protein sequence ID" value="KAF2018329.1"/>
    <property type="molecule type" value="Genomic_DNA"/>
</dbReference>
<proteinExistence type="predicted"/>
<evidence type="ECO:0000256" key="1">
    <source>
        <dbReference type="PROSITE-ProRule" id="PRU00175"/>
    </source>
</evidence>
<dbReference type="GeneID" id="54289277"/>
<dbReference type="PROSITE" id="PS50089">
    <property type="entry name" value="ZF_RING_2"/>
    <property type="match status" value="1"/>
</dbReference>
<dbReference type="InterPro" id="IPR001841">
    <property type="entry name" value="Znf_RING"/>
</dbReference>
<sequence>MRTQPAQSQPQARKKKQSEKAVILGRRFATVKVAKDRSFNVHEDLICSRSEYFKNLLQKNRKELDEECAICREGFEVTKDDVVHCQTCGQNLHDDCVAQWHTRGDDKRCPFCRAAWTPDSEAKTIKCQSLDVDGFDTYVKFIYGKGIATYTSESNNHDQRTLRLCKAWIVGNIVDDKEFKRAIIETLEEHIEDSNQLPGVEPMEYLFHEIEDRRRHGELHIFMLRIFKTKGSNVTSMWYDEIDSPWVCTFLKCLSHELLNPTV</sequence>
<dbReference type="GO" id="GO:0061630">
    <property type="term" value="F:ubiquitin protein ligase activity"/>
    <property type="evidence" value="ECO:0007669"/>
    <property type="project" value="InterPro"/>
</dbReference>
<keyword evidence="1" id="KW-0863">Zinc-finger</keyword>
<dbReference type="Pfam" id="PF13639">
    <property type="entry name" value="zf-RING_2"/>
    <property type="match status" value="1"/>
</dbReference>
<organism evidence="3 4">
    <name type="scientific">Aaosphaeria arxii CBS 175.79</name>
    <dbReference type="NCBI Taxonomy" id="1450172"/>
    <lineage>
        <taxon>Eukaryota</taxon>
        <taxon>Fungi</taxon>
        <taxon>Dikarya</taxon>
        <taxon>Ascomycota</taxon>
        <taxon>Pezizomycotina</taxon>
        <taxon>Dothideomycetes</taxon>
        <taxon>Pleosporomycetidae</taxon>
        <taxon>Pleosporales</taxon>
        <taxon>Pleosporales incertae sedis</taxon>
        <taxon>Aaosphaeria</taxon>
    </lineage>
</organism>
<evidence type="ECO:0000313" key="4">
    <source>
        <dbReference type="Proteomes" id="UP000799778"/>
    </source>
</evidence>
<dbReference type="SUPFAM" id="SSF57850">
    <property type="entry name" value="RING/U-box"/>
    <property type="match status" value="1"/>
</dbReference>
<reference evidence="3" key="1">
    <citation type="journal article" date="2020" name="Stud. Mycol.">
        <title>101 Dothideomycetes genomes: a test case for predicting lifestyles and emergence of pathogens.</title>
        <authorList>
            <person name="Haridas S."/>
            <person name="Albert R."/>
            <person name="Binder M."/>
            <person name="Bloem J."/>
            <person name="Labutti K."/>
            <person name="Salamov A."/>
            <person name="Andreopoulos B."/>
            <person name="Baker S."/>
            <person name="Barry K."/>
            <person name="Bills G."/>
            <person name="Bluhm B."/>
            <person name="Cannon C."/>
            <person name="Castanera R."/>
            <person name="Culley D."/>
            <person name="Daum C."/>
            <person name="Ezra D."/>
            <person name="Gonzalez J."/>
            <person name="Henrissat B."/>
            <person name="Kuo A."/>
            <person name="Liang C."/>
            <person name="Lipzen A."/>
            <person name="Lutzoni F."/>
            <person name="Magnuson J."/>
            <person name="Mondo S."/>
            <person name="Nolan M."/>
            <person name="Ohm R."/>
            <person name="Pangilinan J."/>
            <person name="Park H.-J."/>
            <person name="Ramirez L."/>
            <person name="Alfaro M."/>
            <person name="Sun H."/>
            <person name="Tritt A."/>
            <person name="Yoshinaga Y."/>
            <person name="Zwiers L.-H."/>
            <person name="Turgeon B."/>
            <person name="Goodwin S."/>
            <person name="Spatafora J."/>
            <person name="Crous P."/>
            <person name="Grigoriev I."/>
        </authorList>
    </citation>
    <scope>NUCLEOTIDE SEQUENCE</scope>
    <source>
        <strain evidence="3">CBS 175.79</strain>
    </source>
</reference>
<dbReference type="PANTHER" id="PTHR21540">
    <property type="entry name" value="RING FINGER AND SWIM DOMAIN-CONTAINING PROTEIN 2"/>
    <property type="match status" value="1"/>
</dbReference>
<gene>
    <name evidence="3" type="ORF">BU24DRAFT_461279</name>
</gene>
<dbReference type="Gene3D" id="3.30.40.10">
    <property type="entry name" value="Zinc/RING finger domain, C3HC4 (zinc finger)"/>
    <property type="match status" value="1"/>
</dbReference>
<accession>A0A6A5XZC8</accession>
<dbReference type="PANTHER" id="PTHR21540:SF0">
    <property type="entry name" value="PHD FAMILY PROTEIN"/>
    <property type="match status" value="1"/>
</dbReference>
<dbReference type="AlphaFoldDB" id="A0A6A5XZC8"/>
<dbReference type="InterPro" id="IPR039903">
    <property type="entry name" value="Zswim2"/>
</dbReference>
<keyword evidence="1" id="KW-0862">Zinc</keyword>
<protein>
    <recommendedName>
        <fullName evidence="2">RING-type domain-containing protein</fullName>
    </recommendedName>
</protein>
<dbReference type="GO" id="GO:0008270">
    <property type="term" value="F:zinc ion binding"/>
    <property type="evidence" value="ECO:0007669"/>
    <property type="project" value="UniProtKB-KW"/>
</dbReference>
<feature type="domain" description="RING-type" evidence="2">
    <location>
        <begin position="68"/>
        <end position="113"/>
    </location>
</feature>
<dbReference type="InterPro" id="IPR011333">
    <property type="entry name" value="SKP1/BTB/POZ_sf"/>
</dbReference>
<name>A0A6A5XZC8_9PLEO</name>
<dbReference type="InterPro" id="IPR013083">
    <property type="entry name" value="Znf_RING/FYVE/PHD"/>
</dbReference>
<keyword evidence="1" id="KW-0479">Metal-binding</keyword>
<dbReference type="Proteomes" id="UP000799778">
    <property type="component" value="Unassembled WGS sequence"/>
</dbReference>
<dbReference type="Gene3D" id="3.30.710.10">
    <property type="entry name" value="Potassium Channel Kv1.1, Chain A"/>
    <property type="match status" value="1"/>
</dbReference>
<evidence type="ECO:0000313" key="3">
    <source>
        <dbReference type="EMBL" id="KAF2018329.1"/>
    </source>
</evidence>
<dbReference type="RefSeq" id="XP_033386668.1">
    <property type="nucleotide sequence ID" value="XM_033531880.1"/>
</dbReference>
<keyword evidence="4" id="KW-1185">Reference proteome</keyword>
<evidence type="ECO:0000259" key="2">
    <source>
        <dbReference type="PROSITE" id="PS50089"/>
    </source>
</evidence>